<proteinExistence type="inferred from homology"/>
<reference evidence="13" key="1">
    <citation type="journal article" date="2023" name="Plant J.">
        <title>The genome of the king protea, Protea cynaroides.</title>
        <authorList>
            <person name="Chang J."/>
            <person name="Duong T.A."/>
            <person name="Schoeman C."/>
            <person name="Ma X."/>
            <person name="Roodt D."/>
            <person name="Barker N."/>
            <person name="Li Z."/>
            <person name="Van de Peer Y."/>
            <person name="Mizrachi E."/>
        </authorList>
    </citation>
    <scope>NUCLEOTIDE SEQUENCE</scope>
    <source>
        <tissue evidence="13">Young leaves</tissue>
    </source>
</reference>
<feature type="transmembrane region" description="Helical" evidence="11">
    <location>
        <begin position="100"/>
        <end position="118"/>
    </location>
</feature>
<dbReference type="InterPro" id="IPR003663">
    <property type="entry name" value="Sugar/inositol_transpt"/>
</dbReference>
<dbReference type="PRINTS" id="PR00171">
    <property type="entry name" value="SUGRTRNSPORT"/>
</dbReference>
<evidence type="ECO:0000259" key="12">
    <source>
        <dbReference type="PROSITE" id="PS50850"/>
    </source>
</evidence>
<feature type="transmembrane region" description="Helical" evidence="11">
    <location>
        <begin position="454"/>
        <end position="476"/>
    </location>
</feature>
<keyword evidence="7 11" id="KW-1133">Transmembrane helix</keyword>
<feature type="transmembrane region" description="Helical" evidence="11">
    <location>
        <begin position="124"/>
        <end position="144"/>
    </location>
</feature>
<dbReference type="AlphaFoldDB" id="A0A9Q0QNI3"/>
<evidence type="ECO:0000256" key="11">
    <source>
        <dbReference type="SAM" id="Phobius"/>
    </source>
</evidence>
<dbReference type="PANTHER" id="PTHR48020:SF49">
    <property type="entry name" value="SUGAR TRANSPORTER"/>
    <property type="match status" value="1"/>
</dbReference>
<dbReference type="GO" id="GO:0015293">
    <property type="term" value="F:symporter activity"/>
    <property type="evidence" value="ECO:0007669"/>
    <property type="project" value="UniProtKB-KW"/>
</dbReference>
<dbReference type="InterPro" id="IPR050814">
    <property type="entry name" value="Myo-inositol_Transporter"/>
</dbReference>
<dbReference type="FunFam" id="1.20.1250.20:FF:000025">
    <property type="entry name" value="probable polyol transporter 4"/>
    <property type="match status" value="1"/>
</dbReference>
<evidence type="ECO:0000256" key="6">
    <source>
        <dbReference type="ARBA" id="ARBA00022847"/>
    </source>
</evidence>
<feature type="transmembrane region" description="Helical" evidence="11">
    <location>
        <begin position="69"/>
        <end position="88"/>
    </location>
</feature>
<comment type="caution">
    <text evidence="13">The sequence shown here is derived from an EMBL/GenBank/DDBJ whole genome shotgun (WGS) entry which is preliminary data.</text>
</comment>
<keyword evidence="3 9" id="KW-0813">Transport</keyword>
<dbReference type="InterPro" id="IPR020846">
    <property type="entry name" value="MFS_dom"/>
</dbReference>
<sequence>MTVPKDHENEIQEVPENPVSPEKPRTNKYALLCAGLASMSSILLGYDTGVMTGAALFIKDDFHLNDTQLELLVGTLSLYALLGAALAGRTSDWLGRRYTIVIAAVIFFAGALMMGLAMNYAFLMLGRIVCGLGVGYALMIAPVYTAEVAPASCRGFLTTFPEAFINGGILLGFISNYAFTSLPLHLGWRLMLGVGVIPSIMLGLGVFTMPESPRWLVMQGRLGDAKRVLEKTSDSNEEAQLRLANIKEAAGIPAECNDEVVTVQKQSHGEGVWKEIILHPTPSVRRVLIASVGIQFFQAATGNSIVVLYSPRIFEKAGITSKSKKLGATVVLGVVKTLSILVATFFVDKVGRRPLLLSSMVGMVVSLAALGLGLKVVNSHSEMVVWATALCITMVLVYVCFFSLGLGPIMWVYSSEIFPLRLRAQGVSMGTAVNLVTGGVISTSFLSMYKAMTIGGIFFFFAGMAALGWAFFFIFLPETQGKTLEEMDKLFDDFDWRKPFRSKFHSKARNPGKTRNNHH</sequence>
<dbReference type="SUPFAM" id="SSF103473">
    <property type="entry name" value="MFS general substrate transporter"/>
    <property type="match status" value="1"/>
</dbReference>
<dbReference type="OrthoDB" id="6339427at2759"/>
<organism evidence="13 14">
    <name type="scientific">Protea cynaroides</name>
    <dbReference type="NCBI Taxonomy" id="273540"/>
    <lineage>
        <taxon>Eukaryota</taxon>
        <taxon>Viridiplantae</taxon>
        <taxon>Streptophyta</taxon>
        <taxon>Embryophyta</taxon>
        <taxon>Tracheophyta</taxon>
        <taxon>Spermatophyta</taxon>
        <taxon>Magnoliopsida</taxon>
        <taxon>Proteales</taxon>
        <taxon>Proteaceae</taxon>
        <taxon>Protea</taxon>
    </lineage>
</organism>
<dbReference type="Pfam" id="PF00083">
    <property type="entry name" value="Sugar_tr"/>
    <property type="match status" value="1"/>
</dbReference>
<evidence type="ECO:0000313" key="14">
    <source>
        <dbReference type="Proteomes" id="UP001141806"/>
    </source>
</evidence>
<comment type="subcellular location">
    <subcellularLocation>
        <location evidence="1">Membrane</location>
        <topology evidence="1">Multi-pass membrane protein</topology>
    </subcellularLocation>
</comment>
<feature type="domain" description="Major facilitator superfamily (MFS) profile" evidence="12">
    <location>
        <begin position="33"/>
        <end position="480"/>
    </location>
</feature>
<dbReference type="InterPro" id="IPR005829">
    <property type="entry name" value="Sugar_transporter_CS"/>
</dbReference>
<keyword evidence="8 11" id="KW-0472">Membrane</keyword>
<evidence type="ECO:0000256" key="2">
    <source>
        <dbReference type="ARBA" id="ARBA00010992"/>
    </source>
</evidence>
<evidence type="ECO:0000256" key="4">
    <source>
        <dbReference type="ARBA" id="ARBA00022597"/>
    </source>
</evidence>
<keyword evidence="5 11" id="KW-0812">Transmembrane</keyword>
<feature type="transmembrane region" description="Helical" evidence="11">
    <location>
        <begin position="287"/>
        <end position="306"/>
    </location>
</feature>
<dbReference type="PROSITE" id="PS50850">
    <property type="entry name" value="MFS"/>
    <property type="match status" value="1"/>
</dbReference>
<dbReference type="InterPro" id="IPR005828">
    <property type="entry name" value="MFS_sugar_transport-like"/>
</dbReference>
<evidence type="ECO:0000256" key="1">
    <source>
        <dbReference type="ARBA" id="ARBA00004141"/>
    </source>
</evidence>
<dbReference type="EMBL" id="JAMYWD010000007">
    <property type="protein sequence ID" value="KAJ4966090.1"/>
    <property type="molecule type" value="Genomic_DNA"/>
</dbReference>
<evidence type="ECO:0000256" key="8">
    <source>
        <dbReference type="ARBA" id="ARBA00023136"/>
    </source>
</evidence>
<dbReference type="PROSITE" id="PS00216">
    <property type="entry name" value="SUGAR_TRANSPORT_1"/>
    <property type="match status" value="1"/>
</dbReference>
<feature type="transmembrane region" description="Helical" evidence="11">
    <location>
        <begin position="156"/>
        <end position="178"/>
    </location>
</feature>
<evidence type="ECO:0000256" key="10">
    <source>
        <dbReference type="SAM" id="MobiDB-lite"/>
    </source>
</evidence>
<feature type="transmembrane region" description="Helical" evidence="11">
    <location>
        <begin position="326"/>
        <end position="347"/>
    </location>
</feature>
<feature type="transmembrane region" description="Helical" evidence="11">
    <location>
        <begin position="29"/>
        <end position="57"/>
    </location>
</feature>
<evidence type="ECO:0000256" key="9">
    <source>
        <dbReference type="RuleBase" id="RU003346"/>
    </source>
</evidence>
<evidence type="ECO:0000256" key="7">
    <source>
        <dbReference type="ARBA" id="ARBA00022989"/>
    </source>
</evidence>
<dbReference type="PROSITE" id="PS00217">
    <property type="entry name" value="SUGAR_TRANSPORT_2"/>
    <property type="match status" value="1"/>
</dbReference>
<keyword evidence="4" id="KW-0762">Sugar transport</keyword>
<keyword evidence="6" id="KW-0769">Symport</keyword>
<feature type="transmembrane region" description="Helical" evidence="11">
    <location>
        <begin position="427"/>
        <end position="448"/>
    </location>
</feature>
<dbReference type="PANTHER" id="PTHR48020">
    <property type="entry name" value="PROTON MYO-INOSITOL COTRANSPORTER"/>
    <property type="match status" value="1"/>
</dbReference>
<evidence type="ECO:0000256" key="5">
    <source>
        <dbReference type="ARBA" id="ARBA00022692"/>
    </source>
</evidence>
<comment type="similarity">
    <text evidence="2 9">Belongs to the major facilitator superfamily. Sugar transporter (TC 2.A.1.1) family.</text>
</comment>
<name>A0A9Q0QNI3_9MAGN</name>
<feature type="transmembrane region" description="Helical" evidence="11">
    <location>
        <begin position="354"/>
        <end position="377"/>
    </location>
</feature>
<evidence type="ECO:0000313" key="13">
    <source>
        <dbReference type="EMBL" id="KAJ4966090.1"/>
    </source>
</evidence>
<feature type="region of interest" description="Disordered" evidence="10">
    <location>
        <begin position="1"/>
        <end position="23"/>
    </location>
</feature>
<feature type="transmembrane region" description="Helical" evidence="11">
    <location>
        <begin position="190"/>
        <end position="209"/>
    </location>
</feature>
<dbReference type="InterPro" id="IPR036259">
    <property type="entry name" value="MFS_trans_sf"/>
</dbReference>
<feature type="transmembrane region" description="Helical" evidence="11">
    <location>
        <begin position="383"/>
        <end position="406"/>
    </location>
</feature>
<dbReference type="Gene3D" id="1.20.1250.20">
    <property type="entry name" value="MFS general substrate transporter like domains"/>
    <property type="match status" value="1"/>
</dbReference>
<keyword evidence="14" id="KW-1185">Reference proteome</keyword>
<dbReference type="NCBIfam" id="TIGR00879">
    <property type="entry name" value="SP"/>
    <property type="match status" value="1"/>
</dbReference>
<gene>
    <name evidence="13" type="ORF">NE237_017939</name>
</gene>
<dbReference type="GO" id="GO:0016020">
    <property type="term" value="C:membrane"/>
    <property type="evidence" value="ECO:0007669"/>
    <property type="project" value="UniProtKB-SubCell"/>
</dbReference>
<feature type="compositionally biased region" description="Basic and acidic residues" evidence="10">
    <location>
        <begin position="1"/>
        <end position="10"/>
    </location>
</feature>
<evidence type="ECO:0000256" key="3">
    <source>
        <dbReference type="ARBA" id="ARBA00022448"/>
    </source>
</evidence>
<accession>A0A9Q0QNI3</accession>
<protein>
    <recommendedName>
        <fullName evidence="12">Major facilitator superfamily (MFS) profile domain-containing protein</fullName>
    </recommendedName>
</protein>
<dbReference type="Proteomes" id="UP001141806">
    <property type="component" value="Unassembled WGS sequence"/>
</dbReference>